<evidence type="ECO:0000256" key="1">
    <source>
        <dbReference type="SAM" id="Coils"/>
    </source>
</evidence>
<evidence type="ECO:0000313" key="6">
    <source>
        <dbReference type="Proteomes" id="UP000006548"/>
    </source>
</evidence>
<dbReference type="GeneID" id="838629"/>
<dbReference type="PANTHER" id="PTHR31099">
    <property type="entry name" value="OS06G0165300 PROTEIN"/>
    <property type="match status" value="1"/>
</dbReference>
<feature type="compositionally biased region" description="Pro residues" evidence="2">
    <location>
        <begin position="929"/>
        <end position="944"/>
    </location>
</feature>
<feature type="domain" description="DUF1204" evidence="3">
    <location>
        <begin position="717"/>
        <end position="944"/>
    </location>
</feature>
<dbReference type="Proteomes" id="UP000006548">
    <property type="component" value="Chromosome 1"/>
</dbReference>
<protein>
    <recommendedName>
        <fullName evidence="3">DUF1204 domain-containing protein</fullName>
    </recommendedName>
</protein>
<feature type="region of interest" description="Disordered" evidence="2">
    <location>
        <begin position="492"/>
        <end position="644"/>
    </location>
</feature>
<dbReference type="InParanoid" id="F4HSS6"/>
<dbReference type="EMBL" id="CP002684">
    <property type="protein sequence ID" value="AEE29968.1"/>
    <property type="molecule type" value="Genomic_DNA"/>
</dbReference>
<dbReference type="iPTMnet" id="F4HSS6"/>
<evidence type="ECO:0000256" key="2">
    <source>
        <dbReference type="SAM" id="MobiDB-lite"/>
    </source>
</evidence>
<organism evidence="5 6">
    <name type="scientific">Arabidopsis thaliana</name>
    <name type="common">Mouse-ear cress</name>
    <dbReference type="NCBI Taxonomy" id="3702"/>
    <lineage>
        <taxon>Eukaryota</taxon>
        <taxon>Viridiplantae</taxon>
        <taxon>Streptophyta</taxon>
        <taxon>Embryophyta</taxon>
        <taxon>Tracheophyta</taxon>
        <taxon>Spermatophyta</taxon>
        <taxon>Magnoliopsida</taxon>
        <taxon>eudicotyledons</taxon>
        <taxon>Gunneridae</taxon>
        <taxon>Pentapetalae</taxon>
        <taxon>rosids</taxon>
        <taxon>malvids</taxon>
        <taxon>Brassicales</taxon>
        <taxon>Brassicaceae</taxon>
        <taxon>Camelineae</taxon>
        <taxon>Arabidopsis</taxon>
    </lineage>
</organism>
<dbReference type="InterPro" id="IPR009596">
    <property type="entry name" value="DUF1204"/>
</dbReference>
<dbReference type="Pfam" id="PF06721">
    <property type="entry name" value="DUF1204"/>
    <property type="match status" value="1"/>
</dbReference>
<reference evidence="5 6" key="1">
    <citation type="journal article" date="2000" name="Nature">
        <title>Sequence and analysis of chromosome 1 of the plant Arabidopsis thaliana.</title>
        <authorList>
            <person name="Theologis A."/>
            <person name="Ecker J.R."/>
            <person name="Palm C.J."/>
            <person name="Federspiel N.A."/>
            <person name="Kaul S."/>
            <person name="White O."/>
            <person name="Alonso J."/>
            <person name="Altafi H."/>
            <person name="Araujo R."/>
            <person name="Bowman C.L."/>
            <person name="Brooks S.Y."/>
            <person name="Buehler E."/>
            <person name="Chan A."/>
            <person name="Chao Q."/>
            <person name="Chen H."/>
            <person name="Cheuk R.F."/>
            <person name="Chin C.W."/>
            <person name="Chung M.K."/>
            <person name="Conn L."/>
            <person name="Conway A.B."/>
            <person name="Conway A.R."/>
            <person name="Creasy T.H."/>
            <person name="Dewar K."/>
            <person name="Dunn P."/>
            <person name="Etgu P."/>
            <person name="Feldblyum T.V."/>
            <person name="Feng J."/>
            <person name="Fong B."/>
            <person name="Fujii C.Y."/>
            <person name="Gill J.E."/>
            <person name="Goldsmith A.D."/>
            <person name="Haas B."/>
            <person name="Hansen N.F."/>
            <person name="Hughes B."/>
            <person name="Huizar L."/>
            <person name="Hunter J.L."/>
            <person name="Jenkins J."/>
            <person name="Johnson-Hopson C."/>
            <person name="Khan S."/>
            <person name="Khaykin E."/>
            <person name="Kim C.J."/>
            <person name="Koo H.L."/>
            <person name="Kremenetskaia I."/>
            <person name="Kurtz D.B."/>
            <person name="Kwan A."/>
            <person name="Lam B."/>
            <person name="Langin-Hooper S."/>
            <person name="Lee A."/>
            <person name="Lee J.M."/>
            <person name="Lenz C.A."/>
            <person name="Li J.H."/>
            <person name="Li Y."/>
            <person name="Lin X."/>
            <person name="Liu S.X."/>
            <person name="Liu Z.A."/>
            <person name="Luros J.S."/>
            <person name="Maiti R."/>
            <person name="Marziali A."/>
            <person name="Militscher J."/>
            <person name="Miranda M."/>
            <person name="Nguyen M."/>
            <person name="Nierman W.C."/>
            <person name="Osborne B.I."/>
            <person name="Pai G."/>
            <person name="Peterson J."/>
            <person name="Pham P.K."/>
            <person name="Rizzo M."/>
            <person name="Rooney T."/>
            <person name="Rowley D."/>
            <person name="Sakano H."/>
            <person name="Salzberg S.L."/>
            <person name="Schwartz J.R."/>
            <person name="Shinn P."/>
            <person name="Southwick A.M."/>
            <person name="Sun H."/>
            <person name="Tallon L.J."/>
            <person name="Tambunga G."/>
            <person name="Toriumi M.J."/>
            <person name="Town C.D."/>
            <person name="Utterback T."/>
            <person name="Van Aken S."/>
            <person name="Vaysberg M."/>
            <person name="Vysotskaia V.S."/>
            <person name="Walker M."/>
            <person name="Wu D."/>
            <person name="Yu G."/>
            <person name="Fraser C.M."/>
            <person name="Venter J.C."/>
            <person name="Davis R.W."/>
        </authorList>
    </citation>
    <scope>NUCLEOTIDE SEQUENCE [LARGE SCALE GENOMIC DNA]</scope>
    <source>
        <strain evidence="6">cv. Columbia</strain>
    </source>
</reference>
<dbReference type="SMR" id="F4HSS6"/>
<evidence type="ECO:0000259" key="3">
    <source>
        <dbReference type="Pfam" id="PF06721"/>
    </source>
</evidence>
<keyword evidence="6" id="KW-1185">Reference proteome</keyword>
<evidence type="ECO:0000313" key="4">
    <source>
        <dbReference type="Araport" id="AT1G20400"/>
    </source>
</evidence>
<dbReference type="AlphaFoldDB" id="F4HSS6"/>
<keyword evidence="1" id="KW-0175">Coiled coil</keyword>
<dbReference type="KEGG" id="ath:AT1G20400"/>
<proteinExistence type="predicted"/>
<feature type="region of interest" description="Disordered" evidence="2">
    <location>
        <begin position="896"/>
        <end position="944"/>
    </location>
</feature>
<dbReference type="PaxDb" id="3702-AT1G20400.1"/>
<feature type="compositionally biased region" description="Basic residues" evidence="2">
    <location>
        <begin position="499"/>
        <end position="515"/>
    </location>
</feature>
<dbReference type="TAIR" id="AT1G20400"/>
<feature type="compositionally biased region" description="Basic and acidic residues" evidence="2">
    <location>
        <begin position="584"/>
        <end position="595"/>
    </location>
</feature>
<feature type="coiled-coil region" evidence="1">
    <location>
        <begin position="705"/>
        <end position="792"/>
    </location>
</feature>
<dbReference type="Araport" id="AT1G20400"/>
<evidence type="ECO:0000313" key="5">
    <source>
        <dbReference type="EMBL" id="AEE29968.1"/>
    </source>
</evidence>
<reference evidence="6" key="2">
    <citation type="journal article" date="2017" name="Plant J.">
        <title>Araport11: a complete reannotation of the Arabidopsis thaliana reference genome.</title>
        <authorList>
            <person name="Cheng C.Y."/>
            <person name="Krishnakumar V."/>
            <person name="Chan A.P."/>
            <person name="Thibaud-Nissen F."/>
            <person name="Schobel S."/>
            <person name="Town C.D."/>
        </authorList>
    </citation>
    <scope>GENOME REANNOTATION</scope>
    <source>
        <strain evidence="6">cv. Columbia</strain>
    </source>
</reference>
<dbReference type="PANTHER" id="PTHR31099:SF45">
    <property type="entry name" value="DUF1204 DOMAIN-CONTAINING PROTEIN-RELATED"/>
    <property type="match status" value="1"/>
</dbReference>
<dbReference type="HOGENOM" id="CLU_311324_0_0_1"/>
<name>F4HSS6_ARATH</name>
<sequence length="944" mass="106507">MESAVQVNGFHPHREITSQGGVNGCVNARIKQVRGATRRCRFELVVLVSWLFWASWLIFDEQTSLDELTCIDELALPGELTCAILSPGPEKRPFSRDFLFLIYTRPYSRVRKISETDAPVASSFSMQRVDPTCLLIRALGFLRIRKLKRSLSDHRRSRTPDGSSERSGADRFRAESLDDDLVEAGYSSSGSSSRTSVVAELRRRISSPLVDRAETGAAATTTFKPRLTDEEIGDEDFKEAIASEEIAIFEPRSAVGGGFGDDVKEMTVSDEIGVFPGVSGPKPGSADYLGPTKTSASSMSTALRFCNAPRGLVARVPETHERPWTTPEGYMCVYEKFLTECGLSFPIPIFLLGFVARRKMALSQLTVAAIRYAVGLIRLAEQCGVEVRRSHYEEVINLKRIGSARPGFYYAQSATKPKIITGVKSKTNDWCFEYFFVKVTKESVGDHEMVDLSEWRMTPVRRLKILDPFPEELKEDLLKIRAVSPYVWPTGEEKERLSLHKPKKARKTPAKRKMKMNTEEVGSYSSRYKRQKTSALKESQEKDHLPSGEDRAARSVEEERRTARSEPPRGHQGRSVVNPGSSVDRSKETREKELATARQGKQLEGSARSDVPPGCNTLIVHPGPANDPHRRRSSGAIEEIRSDARVSKQPDYRWEHYYSGREVKELKEMKAFTDVARKTLDAVGSMNRLAYLYERRFRNMEVLGSQDLRGELSAEKKKNDELLKKLESASKEAAHLKSEVATLAYQRTVMGEERDRCTLDLEKEREKTVELEDRLKSEKKRLRSRREKYAENQTSKALIHVADLFQARMNRVKAHLDDKLKINPKFLDYNQVCGNVALLDELVEAGEIEIKSTELMPRLIADRDALKAEVEGFEITEIEKDDFDVWTLFEKVLEEEHFEPSASGGHSETEAEKDEETSVEDASQRKPETPGPLPDDPAAAPVPE</sequence>
<dbReference type="ExpressionAtlas" id="F4HSS6">
    <property type="expression patterns" value="baseline and differential"/>
</dbReference>
<feature type="compositionally biased region" description="Basic and acidic residues" evidence="2">
    <location>
        <begin position="538"/>
        <end position="569"/>
    </location>
</feature>
<gene>
    <name evidence="4 5" type="ordered locus">At1g20400</name>
    <name evidence="5" type="ORF">F5M15.25</name>
    <name evidence="5" type="ORF">F5M15_25</name>
</gene>
<accession>F4HSS6</accession>